<accession>A0A5B7J224</accession>
<dbReference type="EMBL" id="VSRR010076334">
    <property type="protein sequence ID" value="MPC88016.1"/>
    <property type="molecule type" value="Genomic_DNA"/>
</dbReference>
<evidence type="ECO:0000313" key="3">
    <source>
        <dbReference type="Proteomes" id="UP000324222"/>
    </source>
</evidence>
<feature type="region of interest" description="Disordered" evidence="1">
    <location>
        <begin position="54"/>
        <end position="77"/>
    </location>
</feature>
<sequence>MSLDIKTLREYLGGIEKALEALKERDPNSSRSTKVAHDVEKSVKIYQEIYDEKTRKTKQSSIYDDVLSSSAHSAEDE</sequence>
<dbReference type="Proteomes" id="UP000324222">
    <property type="component" value="Unassembled WGS sequence"/>
</dbReference>
<gene>
    <name evidence="2" type="ORF">E2C01_082905</name>
</gene>
<keyword evidence="3" id="KW-1185">Reference proteome</keyword>
<organism evidence="2 3">
    <name type="scientific">Portunus trituberculatus</name>
    <name type="common">Swimming crab</name>
    <name type="synonym">Neptunus trituberculatus</name>
    <dbReference type="NCBI Taxonomy" id="210409"/>
    <lineage>
        <taxon>Eukaryota</taxon>
        <taxon>Metazoa</taxon>
        <taxon>Ecdysozoa</taxon>
        <taxon>Arthropoda</taxon>
        <taxon>Crustacea</taxon>
        <taxon>Multicrustacea</taxon>
        <taxon>Malacostraca</taxon>
        <taxon>Eumalacostraca</taxon>
        <taxon>Eucarida</taxon>
        <taxon>Decapoda</taxon>
        <taxon>Pleocyemata</taxon>
        <taxon>Brachyura</taxon>
        <taxon>Eubrachyura</taxon>
        <taxon>Portunoidea</taxon>
        <taxon>Portunidae</taxon>
        <taxon>Portuninae</taxon>
        <taxon>Portunus</taxon>
    </lineage>
</organism>
<name>A0A5B7J224_PORTR</name>
<evidence type="ECO:0000313" key="2">
    <source>
        <dbReference type="EMBL" id="MPC88016.1"/>
    </source>
</evidence>
<comment type="caution">
    <text evidence="2">The sequence shown here is derived from an EMBL/GenBank/DDBJ whole genome shotgun (WGS) entry which is preliminary data.</text>
</comment>
<dbReference type="AlphaFoldDB" id="A0A5B7J224"/>
<reference evidence="2 3" key="1">
    <citation type="submission" date="2019-05" db="EMBL/GenBank/DDBJ databases">
        <title>Another draft genome of Portunus trituberculatus and its Hox gene families provides insights of decapod evolution.</title>
        <authorList>
            <person name="Jeong J.-H."/>
            <person name="Song I."/>
            <person name="Kim S."/>
            <person name="Choi T."/>
            <person name="Kim D."/>
            <person name="Ryu S."/>
            <person name="Kim W."/>
        </authorList>
    </citation>
    <scope>NUCLEOTIDE SEQUENCE [LARGE SCALE GENOMIC DNA]</scope>
    <source>
        <tissue evidence="2">Muscle</tissue>
    </source>
</reference>
<evidence type="ECO:0000256" key="1">
    <source>
        <dbReference type="SAM" id="MobiDB-lite"/>
    </source>
</evidence>
<protein>
    <submittedName>
        <fullName evidence="2">Uncharacterized protein</fullName>
    </submittedName>
</protein>
<feature type="compositionally biased region" description="Polar residues" evidence="1">
    <location>
        <begin position="59"/>
        <end position="77"/>
    </location>
</feature>
<proteinExistence type="predicted"/>